<dbReference type="AlphaFoldDB" id="A0A382D1J6"/>
<gene>
    <name evidence="1" type="ORF">METZ01_LOCUS184833</name>
</gene>
<accession>A0A382D1J6</accession>
<name>A0A382D1J6_9ZZZZ</name>
<sequence>MALAKKTLTTSISTVYTSTNDSATTSIFFTNDNAAARTISVYLVANSGTADATTRIIKDLSIDGADTYILSAEKIVLANGDTLQAVCSHATSVYATVSYVSI</sequence>
<reference evidence="1" key="1">
    <citation type="submission" date="2018-05" db="EMBL/GenBank/DDBJ databases">
        <authorList>
            <person name="Lanie J.A."/>
            <person name="Ng W.-L."/>
            <person name="Kazmierczak K.M."/>
            <person name="Andrzejewski T.M."/>
            <person name="Davidsen T.M."/>
            <person name="Wayne K.J."/>
            <person name="Tettelin H."/>
            <person name="Glass J.I."/>
            <person name="Rusch D."/>
            <person name="Podicherti R."/>
            <person name="Tsui H.-C.T."/>
            <person name="Winkler M.E."/>
        </authorList>
    </citation>
    <scope>NUCLEOTIDE SEQUENCE</scope>
</reference>
<organism evidence="1">
    <name type="scientific">marine metagenome</name>
    <dbReference type="NCBI Taxonomy" id="408172"/>
    <lineage>
        <taxon>unclassified sequences</taxon>
        <taxon>metagenomes</taxon>
        <taxon>ecological metagenomes</taxon>
    </lineage>
</organism>
<proteinExistence type="predicted"/>
<dbReference type="EMBL" id="UINC01037061">
    <property type="protein sequence ID" value="SVB31979.1"/>
    <property type="molecule type" value="Genomic_DNA"/>
</dbReference>
<evidence type="ECO:0000313" key="1">
    <source>
        <dbReference type="EMBL" id="SVB31979.1"/>
    </source>
</evidence>
<protein>
    <submittedName>
        <fullName evidence="1">Uncharacterized protein</fullName>
    </submittedName>
</protein>